<dbReference type="InterPro" id="IPR018076">
    <property type="entry name" value="T2SS_GspF_dom"/>
</dbReference>
<dbReference type="Pfam" id="PF00482">
    <property type="entry name" value="T2SSF"/>
    <property type="match status" value="1"/>
</dbReference>
<feature type="domain" description="Type II secretion system protein GspF" evidence="7">
    <location>
        <begin position="52"/>
        <end position="181"/>
    </location>
</feature>
<feature type="transmembrane region" description="Helical" evidence="6">
    <location>
        <begin position="169"/>
        <end position="186"/>
    </location>
</feature>
<evidence type="ECO:0000313" key="8">
    <source>
        <dbReference type="EMBL" id="GBG06719.1"/>
    </source>
</evidence>
<evidence type="ECO:0000259" key="7">
    <source>
        <dbReference type="Pfam" id="PF00482"/>
    </source>
</evidence>
<dbReference type="GO" id="GO:0005886">
    <property type="term" value="C:plasma membrane"/>
    <property type="evidence" value="ECO:0007669"/>
    <property type="project" value="UniProtKB-SubCell"/>
</dbReference>
<keyword evidence="4 6" id="KW-1133">Transmembrane helix</keyword>
<name>A0A2R5EM53_9BACL</name>
<proteinExistence type="predicted"/>
<evidence type="ECO:0000256" key="6">
    <source>
        <dbReference type="SAM" id="Phobius"/>
    </source>
</evidence>
<dbReference type="EMBL" id="BDQX01000054">
    <property type="protein sequence ID" value="GBG06719.1"/>
    <property type="molecule type" value="Genomic_DNA"/>
</dbReference>
<sequence>MLFVALYLFYHSVFVSLIGALAGAAAPKWRRGVLLRRRRERLKMQFKELLFSLTSSLAAGRSAENAFRSAWEDLSLLYSEPKADILRELRVIGHLLDQSIPLDEAVRDFARRAGIDEITMFGDTLTACKRSGGDLLEVMRRTSSMIGEKMSVDGDIAVLLAQKRFEARIMMAVPFVFLGFLGWAAPDYMAPLYSGFGYVLLTIALLLLGGCFWLIHRIMSIEM</sequence>
<comment type="subcellular location">
    <subcellularLocation>
        <location evidence="1">Cell membrane</location>
        <topology evidence="1">Multi-pass membrane protein</topology>
    </subcellularLocation>
</comment>
<keyword evidence="5 6" id="KW-0472">Membrane</keyword>
<organism evidence="8 9">
    <name type="scientific">Paenibacillus agaridevorans</name>
    <dbReference type="NCBI Taxonomy" id="171404"/>
    <lineage>
        <taxon>Bacteria</taxon>
        <taxon>Bacillati</taxon>
        <taxon>Bacillota</taxon>
        <taxon>Bacilli</taxon>
        <taxon>Bacillales</taxon>
        <taxon>Paenibacillaceae</taxon>
        <taxon>Paenibacillus</taxon>
    </lineage>
</organism>
<keyword evidence="2" id="KW-1003">Cell membrane</keyword>
<gene>
    <name evidence="8" type="ORF">PAT3040_01252</name>
</gene>
<feature type="transmembrane region" description="Helical" evidence="6">
    <location>
        <begin position="6"/>
        <end position="29"/>
    </location>
</feature>
<accession>A0A2R5EM53</accession>
<evidence type="ECO:0000256" key="5">
    <source>
        <dbReference type="ARBA" id="ARBA00023136"/>
    </source>
</evidence>
<evidence type="ECO:0000256" key="2">
    <source>
        <dbReference type="ARBA" id="ARBA00022475"/>
    </source>
</evidence>
<comment type="caution">
    <text evidence="8">The sequence shown here is derived from an EMBL/GenBank/DDBJ whole genome shotgun (WGS) entry which is preliminary data.</text>
</comment>
<reference evidence="8 9" key="1">
    <citation type="submission" date="2017-08" db="EMBL/GenBank/DDBJ databases">
        <title>Substantial Increase in Enzyme Production by Combined Drug-Resistance Mutations in Paenibacillus agaridevorans.</title>
        <authorList>
            <person name="Tanaka Y."/>
            <person name="Funane K."/>
            <person name="Hosaka T."/>
            <person name="Shiwa Y."/>
            <person name="Fujita N."/>
            <person name="Miyazaki T."/>
            <person name="Yoshikawa H."/>
            <person name="Murakami K."/>
            <person name="Kasahara K."/>
            <person name="Inaoka T."/>
            <person name="Hiraga Y."/>
            <person name="Ochi K."/>
        </authorList>
    </citation>
    <scope>NUCLEOTIDE SEQUENCE [LARGE SCALE GENOMIC DNA]</scope>
    <source>
        <strain evidence="8 9">T-3040</strain>
    </source>
</reference>
<evidence type="ECO:0000313" key="9">
    <source>
        <dbReference type="Proteomes" id="UP000245202"/>
    </source>
</evidence>
<evidence type="ECO:0000256" key="3">
    <source>
        <dbReference type="ARBA" id="ARBA00022692"/>
    </source>
</evidence>
<keyword evidence="9" id="KW-1185">Reference proteome</keyword>
<protein>
    <submittedName>
        <fullName evidence="8">Putative pilus assembly protein TadB</fullName>
    </submittedName>
</protein>
<dbReference type="PANTHER" id="PTHR35007:SF1">
    <property type="entry name" value="PILUS ASSEMBLY PROTEIN"/>
    <property type="match status" value="1"/>
</dbReference>
<dbReference type="Proteomes" id="UP000245202">
    <property type="component" value="Unassembled WGS sequence"/>
</dbReference>
<dbReference type="PANTHER" id="PTHR35007">
    <property type="entry name" value="INTEGRAL MEMBRANE PROTEIN-RELATED"/>
    <property type="match status" value="1"/>
</dbReference>
<evidence type="ECO:0000256" key="1">
    <source>
        <dbReference type="ARBA" id="ARBA00004651"/>
    </source>
</evidence>
<keyword evidence="3 6" id="KW-0812">Transmembrane</keyword>
<feature type="transmembrane region" description="Helical" evidence="6">
    <location>
        <begin position="192"/>
        <end position="215"/>
    </location>
</feature>
<dbReference type="AlphaFoldDB" id="A0A2R5EM53"/>
<evidence type="ECO:0000256" key="4">
    <source>
        <dbReference type="ARBA" id="ARBA00022989"/>
    </source>
</evidence>